<dbReference type="Proteomes" id="UP001596432">
    <property type="component" value="Unassembled WGS sequence"/>
</dbReference>
<dbReference type="EMBL" id="JBHTAS010000001">
    <property type="protein sequence ID" value="MFC7139941.1"/>
    <property type="molecule type" value="Genomic_DNA"/>
</dbReference>
<dbReference type="Gene3D" id="3.40.50.360">
    <property type="match status" value="1"/>
</dbReference>
<organism evidence="2 3">
    <name type="scientific">Halosimplex aquaticum</name>
    <dbReference type="NCBI Taxonomy" id="3026162"/>
    <lineage>
        <taxon>Archaea</taxon>
        <taxon>Methanobacteriati</taxon>
        <taxon>Methanobacteriota</taxon>
        <taxon>Stenosarchaea group</taxon>
        <taxon>Halobacteria</taxon>
        <taxon>Halobacteriales</taxon>
        <taxon>Haloarculaceae</taxon>
        <taxon>Halosimplex</taxon>
    </lineage>
</organism>
<dbReference type="PROSITE" id="PS00201">
    <property type="entry name" value="FLAVODOXIN"/>
    <property type="match status" value="1"/>
</dbReference>
<keyword evidence="3" id="KW-1185">Reference proteome</keyword>
<dbReference type="InterPro" id="IPR008254">
    <property type="entry name" value="Flavodoxin/NO_synth"/>
</dbReference>
<accession>A0ABD5Y129</accession>
<reference evidence="2 3" key="1">
    <citation type="journal article" date="2019" name="Int. J. Syst. Evol. Microbiol.">
        <title>The Global Catalogue of Microorganisms (GCM) 10K type strain sequencing project: providing services to taxonomists for standard genome sequencing and annotation.</title>
        <authorList>
            <consortium name="The Broad Institute Genomics Platform"/>
            <consortium name="The Broad Institute Genome Sequencing Center for Infectious Disease"/>
            <person name="Wu L."/>
            <person name="Ma J."/>
        </authorList>
    </citation>
    <scope>NUCLEOTIDE SEQUENCE [LARGE SCALE GENOMIC DNA]</scope>
    <source>
        <strain evidence="2 3">XZYJT29</strain>
    </source>
</reference>
<evidence type="ECO:0000313" key="3">
    <source>
        <dbReference type="Proteomes" id="UP001596432"/>
    </source>
</evidence>
<dbReference type="GeneID" id="78820211"/>
<dbReference type="PANTHER" id="PTHR38030:SF2">
    <property type="entry name" value="PROTOPORPHYRINOGEN IX DEHYDROGENASE [QUINONE]"/>
    <property type="match status" value="1"/>
</dbReference>
<dbReference type="InterPro" id="IPR029039">
    <property type="entry name" value="Flavoprotein-like_sf"/>
</dbReference>
<dbReference type="InterPro" id="IPR052200">
    <property type="entry name" value="Protoporphyrinogen_IX_DH"/>
</dbReference>
<dbReference type="PANTHER" id="PTHR38030">
    <property type="entry name" value="PROTOPORPHYRINOGEN IX DEHYDROGENASE [MENAQUINONE]"/>
    <property type="match status" value="1"/>
</dbReference>
<sequence length="194" mass="21160">MASFLVYYGTGEGQTAKIADRIVVTLRARGHDATGVDTTETPANLTLDEYDAVLVGASIHGGKHQQAVIDFVDANRDELSAKPTAFFQVSMSSATEEGQEQAAGYVEAFLEETDWHPDRIAQFGGALRFSEFGFLKRFMVKQVVKREMPDLDTSQDAKFTDWQAVEDFANDVAAFVEGRLGIPTPDAGSSADQQ</sequence>
<dbReference type="InterPro" id="IPR001226">
    <property type="entry name" value="Flavodoxin_CS"/>
</dbReference>
<evidence type="ECO:0000259" key="1">
    <source>
        <dbReference type="PROSITE" id="PS50902"/>
    </source>
</evidence>
<dbReference type="PROSITE" id="PS50902">
    <property type="entry name" value="FLAVODOXIN_LIKE"/>
    <property type="match status" value="1"/>
</dbReference>
<dbReference type="Pfam" id="PF12724">
    <property type="entry name" value="Flavodoxin_5"/>
    <property type="match status" value="1"/>
</dbReference>
<name>A0ABD5Y129_9EURY</name>
<dbReference type="AlphaFoldDB" id="A0ABD5Y129"/>
<feature type="domain" description="Flavodoxin-like" evidence="1">
    <location>
        <begin position="4"/>
        <end position="167"/>
    </location>
</feature>
<proteinExistence type="predicted"/>
<gene>
    <name evidence="2" type="ORF">ACFQMA_08850</name>
</gene>
<dbReference type="InterPro" id="IPR026816">
    <property type="entry name" value="Flavodoxin_dom"/>
</dbReference>
<evidence type="ECO:0000313" key="2">
    <source>
        <dbReference type="EMBL" id="MFC7139941.1"/>
    </source>
</evidence>
<dbReference type="SUPFAM" id="SSF52218">
    <property type="entry name" value="Flavoproteins"/>
    <property type="match status" value="1"/>
</dbReference>
<protein>
    <submittedName>
        <fullName evidence="2">Flavodoxin domain-containing protein</fullName>
    </submittedName>
</protein>
<comment type="caution">
    <text evidence="2">The sequence shown here is derived from an EMBL/GenBank/DDBJ whole genome shotgun (WGS) entry which is preliminary data.</text>
</comment>
<dbReference type="RefSeq" id="WP_274325508.1">
    <property type="nucleotide sequence ID" value="NZ_CP118158.1"/>
</dbReference>